<comment type="catalytic activity">
    <reaction evidence="6">
        <text>RNA(n) + a ribonucleoside 5'-triphosphate = RNA(n+1) + diphosphate</text>
        <dbReference type="Rhea" id="RHEA:21248"/>
        <dbReference type="Rhea" id="RHEA-COMP:14527"/>
        <dbReference type="Rhea" id="RHEA-COMP:17342"/>
        <dbReference type="ChEBI" id="CHEBI:33019"/>
        <dbReference type="ChEBI" id="CHEBI:61557"/>
        <dbReference type="ChEBI" id="CHEBI:140395"/>
        <dbReference type="EC" id="2.7.7.6"/>
    </reaction>
</comment>
<dbReference type="InterPro" id="IPR045867">
    <property type="entry name" value="DNA-dir_RpoC_beta_prime"/>
</dbReference>
<evidence type="ECO:0000256" key="2">
    <source>
        <dbReference type="ARBA" id="ARBA00022478"/>
    </source>
</evidence>
<dbReference type="PANTHER" id="PTHR19376:SF54">
    <property type="entry name" value="DNA-DIRECTED RNA POLYMERASE SUBUNIT BETA"/>
    <property type="match status" value="1"/>
</dbReference>
<name>X1RSP7_9ZZZZ</name>
<dbReference type="AlphaFoldDB" id="X1RSP7"/>
<feature type="compositionally biased region" description="Acidic residues" evidence="7">
    <location>
        <begin position="419"/>
        <end position="429"/>
    </location>
</feature>
<dbReference type="GO" id="GO:0000428">
    <property type="term" value="C:DNA-directed RNA polymerase complex"/>
    <property type="evidence" value="ECO:0007669"/>
    <property type="project" value="UniProtKB-KW"/>
</dbReference>
<evidence type="ECO:0000256" key="7">
    <source>
        <dbReference type="SAM" id="MobiDB-lite"/>
    </source>
</evidence>
<sequence length="429" mass="47187">EEINEQKANEIIAAGITKVHVRSPLSCQSRQGTCQRCYGRDLARGHLVDLNTAVGIIAAQSIGEPGTQLTLRTFHTGGVVGLDITSGLPRVEELFEARLPKAQAIISEIDGVTEMIDSEEGEKIKVTSPEVFRDEYSLPPGWQVMVNNGQWVDIGTMLACQATKAKTKKQKQPTDLTTETQPVLARVAGEVVIEDKQLFIKYEEKEEREYVVPVATHIRVQTGDLIKAGQQLTDGSINPQDILRILGREAVQQYLVDEVQKVYRSQGVNINDKHIEVIAHQMLAKVRIDSSGDTELVSGELIDRFHYEDINAKVLAEGGEPATAHTVLMAITRASLSTNSWLAAASFQETTKVLTDAAIYGKIDKLIGLNENVIIGKMIPARYPAYEEISEEEVPELVAGEEGKEEEIPEGEKVPELVAGEEDREELAV</sequence>
<protein>
    <recommendedName>
        <fullName evidence="1">DNA-directed RNA polymerase</fullName>
        <ecNumber evidence="1">2.7.7.6</ecNumber>
    </recommendedName>
</protein>
<accession>X1RSP7</accession>
<proteinExistence type="predicted"/>
<dbReference type="SUPFAM" id="SSF64484">
    <property type="entry name" value="beta and beta-prime subunits of DNA dependent RNA-polymerase"/>
    <property type="match status" value="1"/>
</dbReference>
<keyword evidence="2" id="KW-0240">DNA-directed RNA polymerase</keyword>
<evidence type="ECO:0000256" key="5">
    <source>
        <dbReference type="ARBA" id="ARBA00023163"/>
    </source>
</evidence>
<dbReference type="InterPro" id="IPR007081">
    <property type="entry name" value="RNA_pol_Rpb1_5"/>
</dbReference>
<evidence type="ECO:0000256" key="3">
    <source>
        <dbReference type="ARBA" id="ARBA00022679"/>
    </source>
</evidence>
<dbReference type="GO" id="GO:0003899">
    <property type="term" value="F:DNA-directed RNA polymerase activity"/>
    <property type="evidence" value="ECO:0007669"/>
    <property type="project" value="UniProtKB-EC"/>
</dbReference>
<gene>
    <name evidence="9" type="ORF">S12H4_06488</name>
</gene>
<dbReference type="Pfam" id="PF04998">
    <property type="entry name" value="RNA_pol_Rpb1_5"/>
    <property type="match status" value="1"/>
</dbReference>
<evidence type="ECO:0000256" key="6">
    <source>
        <dbReference type="ARBA" id="ARBA00048552"/>
    </source>
</evidence>
<dbReference type="PANTHER" id="PTHR19376">
    <property type="entry name" value="DNA-DIRECTED RNA POLYMERASE"/>
    <property type="match status" value="1"/>
</dbReference>
<feature type="region of interest" description="Disordered" evidence="7">
    <location>
        <begin position="391"/>
        <end position="429"/>
    </location>
</feature>
<keyword evidence="5" id="KW-0804">Transcription</keyword>
<evidence type="ECO:0000256" key="1">
    <source>
        <dbReference type="ARBA" id="ARBA00012418"/>
    </source>
</evidence>
<dbReference type="EC" id="2.7.7.6" evidence="1"/>
<keyword evidence="4" id="KW-0548">Nucleotidyltransferase</keyword>
<evidence type="ECO:0000256" key="4">
    <source>
        <dbReference type="ARBA" id="ARBA00022695"/>
    </source>
</evidence>
<feature type="non-terminal residue" evidence="9">
    <location>
        <position position="1"/>
    </location>
</feature>
<feature type="domain" description="RNA polymerase Rpb1" evidence="8">
    <location>
        <begin position="31"/>
        <end position="294"/>
    </location>
</feature>
<dbReference type="GO" id="GO:0003677">
    <property type="term" value="F:DNA binding"/>
    <property type="evidence" value="ECO:0007669"/>
    <property type="project" value="InterPro"/>
</dbReference>
<dbReference type="EMBL" id="BARW01002283">
    <property type="protein sequence ID" value="GAI69966.1"/>
    <property type="molecule type" value="Genomic_DNA"/>
</dbReference>
<keyword evidence="3" id="KW-0808">Transferase</keyword>
<dbReference type="Gene3D" id="1.10.1790.20">
    <property type="match status" value="1"/>
</dbReference>
<organism evidence="9">
    <name type="scientific">marine sediment metagenome</name>
    <dbReference type="NCBI Taxonomy" id="412755"/>
    <lineage>
        <taxon>unclassified sequences</taxon>
        <taxon>metagenomes</taxon>
        <taxon>ecological metagenomes</taxon>
    </lineage>
</organism>
<dbReference type="GO" id="GO:0006351">
    <property type="term" value="P:DNA-templated transcription"/>
    <property type="evidence" value="ECO:0007669"/>
    <property type="project" value="InterPro"/>
</dbReference>
<comment type="caution">
    <text evidence="9">The sequence shown here is derived from an EMBL/GenBank/DDBJ whole genome shotgun (WGS) entry which is preliminary data.</text>
</comment>
<evidence type="ECO:0000259" key="8">
    <source>
        <dbReference type="Pfam" id="PF04998"/>
    </source>
</evidence>
<dbReference type="Gene3D" id="1.10.150.390">
    <property type="match status" value="1"/>
</dbReference>
<evidence type="ECO:0000313" key="9">
    <source>
        <dbReference type="EMBL" id="GAI69966.1"/>
    </source>
</evidence>
<dbReference type="CDD" id="cd02655">
    <property type="entry name" value="RNAP_beta'_C"/>
    <property type="match status" value="1"/>
</dbReference>
<dbReference type="Gene3D" id="2.40.50.100">
    <property type="match status" value="2"/>
</dbReference>
<reference evidence="9" key="1">
    <citation type="journal article" date="2014" name="Front. Microbiol.">
        <title>High frequency of phylogenetically diverse reductive dehalogenase-homologous genes in deep subseafloor sedimentary metagenomes.</title>
        <authorList>
            <person name="Kawai M."/>
            <person name="Futagami T."/>
            <person name="Toyoda A."/>
            <person name="Takaki Y."/>
            <person name="Nishi S."/>
            <person name="Hori S."/>
            <person name="Arai W."/>
            <person name="Tsubouchi T."/>
            <person name="Morono Y."/>
            <person name="Uchiyama I."/>
            <person name="Ito T."/>
            <person name="Fujiyama A."/>
            <person name="Inagaki F."/>
            <person name="Takami H."/>
        </authorList>
    </citation>
    <scope>NUCLEOTIDE SEQUENCE</scope>
    <source>
        <strain evidence="9">Expedition CK06-06</strain>
    </source>
</reference>